<evidence type="ECO:0000313" key="2">
    <source>
        <dbReference type="EMBL" id="KAK7353971.1"/>
    </source>
</evidence>
<dbReference type="EMBL" id="JAYMYR010000007">
    <property type="protein sequence ID" value="KAK7353971.1"/>
    <property type="molecule type" value="Genomic_DNA"/>
</dbReference>
<feature type="domain" description="Transposase-associated" evidence="1">
    <location>
        <begin position="25"/>
        <end position="90"/>
    </location>
</feature>
<keyword evidence="3" id="KW-1185">Reference proteome</keyword>
<name>A0AAN9MG41_PHACN</name>
<accession>A0AAN9MG41</accession>
<evidence type="ECO:0000313" key="3">
    <source>
        <dbReference type="Proteomes" id="UP001374584"/>
    </source>
</evidence>
<evidence type="ECO:0000259" key="1">
    <source>
        <dbReference type="Pfam" id="PF13963"/>
    </source>
</evidence>
<dbReference type="Proteomes" id="UP001374584">
    <property type="component" value="Unassembled WGS sequence"/>
</dbReference>
<gene>
    <name evidence="2" type="ORF">VNO80_19427</name>
</gene>
<dbReference type="Pfam" id="PF13963">
    <property type="entry name" value="Transpos_assoc"/>
    <property type="match status" value="1"/>
</dbReference>
<comment type="caution">
    <text evidence="2">The sequence shown here is derived from an EMBL/GenBank/DDBJ whole genome shotgun (WGS) entry which is preliminary data.</text>
</comment>
<dbReference type="AlphaFoldDB" id="A0AAN9MG41"/>
<dbReference type="InterPro" id="IPR029480">
    <property type="entry name" value="Transpos_assoc"/>
</dbReference>
<reference evidence="2 3" key="1">
    <citation type="submission" date="2024-01" db="EMBL/GenBank/DDBJ databases">
        <title>The genomes of 5 underutilized Papilionoideae crops provide insights into root nodulation and disease resistanc.</title>
        <authorList>
            <person name="Jiang F."/>
        </authorList>
    </citation>
    <scope>NUCLEOTIDE SEQUENCE [LARGE SCALE GENOMIC DNA]</scope>
    <source>
        <strain evidence="2">JINMINGXINNONG_FW02</strain>
        <tissue evidence="2">Leaves</tissue>
    </source>
</reference>
<proteinExistence type="predicted"/>
<organism evidence="2 3">
    <name type="scientific">Phaseolus coccineus</name>
    <name type="common">Scarlet runner bean</name>
    <name type="synonym">Phaseolus multiflorus</name>
    <dbReference type="NCBI Taxonomy" id="3886"/>
    <lineage>
        <taxon>Eukaryota</taxon>
        <taxon>Viridiplantae</taxon>
        <taxon>Streptophyta</taxon>
        <taxon>Embryophyta</taxon>
        <taxon>Tracheophyta</taxon>
        <taxon>Spermatophyta</taxon>
        <taxon>Magnoliopsida</taxon>
        <taxon>eudicotyledons</taxon>
        <taxon>Gunneridae</taxon>
        <taxon>Pentapetalae</taxon>
        <taxon>rosids</taxon>
        <taxon>fabids</taxon>
        <taxon>Fabales</taxon>
        <taxon>Fabaceae</taxon>
        <taxon>Papilionoideae</taxon>
        <taxon>50 kb inversion clade</taxon>
        <taxon>NPAAA clade</taxon>
        <taxon>indigoferoid/millettioid clade</taxon>
        <taxon>Phaseoleae</taxon>
        <taxon>Phaseolus</taxon>
    </lineage>
</organism>
<sequence length="90" mass="10637">MMRDYLLRESKQEKIAIIEEYIMDRSWINCVRISDEYERGVEEFIQFAQRNAINNGHDGGKIRCPCINCLNGRILDVNIMREHLLCDGFL</sequence>
<protein>
    <recommendedName>
        <fullName evidence="1">Transposase-associated domain-containing protein</fullName>
    </recommendedName>
</protein>